<keyword evidence="1" id="KW-0472">Membrane</keyword>
<name>A0A150TEF0_SORCE</name>
<sequence>MLPLASGLLQTRPIEWPTLALFAGSYALFAASVYAGVAGLVSTVPAVLAAAVAAYAAFTPMHEAAHRSLARSALLNGVVGRLSGLLLMAPFLAVRHFHLEHHKHTNDADRDPDHWSGRGPWYLLPLRWATQDLHYYYLFLRSYHAQKRGERIETIATLAAMFAIVALAFGLGYGELALLYWIVPARLAIFFLAFAFDYLPHYPHGITAAQNRYRATRAIDSALFNVLLFGQTYHLIHHLYPAVPFFRYRTVWKYQREELMKLQSESLAPLRAPLPLLAAGSLAAPRAPTIHAAHPVQAAAELDAL</sequence>
<gene>
    <name evidence="3" type="ORF">BE21_04725</name>
</gene>
<feature type="transmembrane region" description="Helical" evidence="1">
    <location>
        <begin position="152"/>
        <end position="172"/>
    </location>
</feature>
<protein>
    <submittedName>
        <fullName evidence="3">Delta(12)-fatty acid dehydrogenase</fullName>
    </submittedName>
</protein>
<accession>A0A150TEF0</accession>
<reference evidence="3 4" key="1">
    <citation type="submission" date="2014-02" db="EMBL/GenBank/DDBJ databases">
        <title>The small core and large imbalanced accessory genome model reveals a collaborative survival strategy of Sorangium cellulosum strains in nature.</title>
        <authorList>
            <person name="Han K."/>
            <person name="Peng R."/>
            <person name="Blom J."/>
            <person name="Li Y.-Z."/>
        </authorList>
    </citation>
    <scope>NUCLEOTIDE SEQUENCE [LARGE SCALE GENOMIC DNA]</scope>
    <source>
        <strain evidence="3 4">So0007-03</strain>
    </source>
</reference>
<dbReference type="InterPro" id="IPR005804">
    <property type="entry name" value="FA_desaturase_dom"/>
</dbReference>
<dbReference type="Pfam" id="PF00487">
    <property type="entry name" value="FA_desaturase"/>
    <property type="match status" value="1"/>
</dbReference>
<dbReference type="Proteomes" id="UP000075502">
    <property type="component" value="Unassembled WGS sequence"/>
</dbReference>
<evidence type="ECO:0000259" key="2">
    <source>
        <dbReference type="Pfam" id="PF00487"/>
    </source>
</evidence>
<proteinExistence type="predicted"/>
<keyword evidence="1" id="KW-0812">Transmembrane</keyword>
<dbReference type="InterPro" id="IPR012171">
    <property type="entry name" value="Fatty_acid_desaturase"/>
</dbReference>
<dbReference type="AlphaFoldDB" id="A0A150TEF0"/>
<feature type="transmembrane region" description="Helical" evidence="1">
    <location>
        <begin position="178"/>
        <end position="199"/>
    </location>
</feature>
<dbReference type="GO" id="GO:0016717">
    <property type="term" value="F:oxidoreductase activity, acting on paired donors, with oxidation of a pair of donors resulting in the reduction of molecular oxygen to two molecules of water"/>
    <property type="evidence" value="ECO:0007669"/>
    <property type="project" value="TreeGrafter"/>
</dbReference>
<comment type="caution">
    <text evidence="3">The sequence shown here is derived from an EMBL/GenBank/DDBJ whole genome shotgun (WGS) entry which is preliminary data.</text>
</comment>
<evidence type="ECO:0000313" key="4">
    <source>
        <dbReference type="Proteomes" id="UP000075502"/>
    </source>
</evidence>
<dbReference type="PANTHER" id="PTHR19353">
    <property type="entry name" value="FATTY ACID DESATURASE 2"/>
    <property type="match status" value="1"/>
</dbReference>
<feature type="transmembrane region" description="Helical" evidence="1">
    <location>
        <begin position="26"/>
        <end position="58"/>
    </location>
</feature>
<dbReference type="PANTHER" id="PTHR19353:SF19">
    <property type="entry name" value="DELTA(5) FATTY ACID DESATURASE C-RELATED"/>
    <property type="match status" value="1"/>
</dbReference>
<evidence type="ECO:0000313" key="3">
    <source>
        <dbReference type="EMBL" id="KYG03080.1"/>
    </source>
</evidence>
<feature type="domain" description="Fatty acid desaturase" evidence="2">
    <location>
        <begin position="44"/>
        <end position="259"/>
    </location>
</feature>
<evidence type="ECO:0000256" key="1">
    <source>
        <dbReference type="SAM" id="Phobius"/>
    </source>
</evidence>
<dbReference type="GO" id="GO:0008610">
    <property type="term" value="P:lipid biosynthetic process"/>
    <property type="evidence" value="ECO:0007669"/>
    <property type="project" value="UniProtKB-ARBA"/>
</dbReference>
<dbReference type="EMBL" id="JEME01002808">
    <property type="protein sequence ID" value="KYG03080.1"/>
    <property type="molecule type" value="Genomic_DNA"/>
</dbReference>
<organism evidence="3 4">
    <name type="scientific">Sorangium cellulosum</name>
    <name type="common">Polyangium cellulosum</name>
    <dbReference type="NCBI Taxonomy" id="56"/>
    <lineage>
        <taxon>Bacteria</taxon>
        <taxon>Pseudomonadati</taxon>
        <taxon>Myxococcota</taxon>
        <taxon>Polyangia</taxon>
        <taxon>Polyangiales</taxon>
        <taxon>Polyangiaceae</taxon>
        <taxon>Sorangium</taxon>
    </lineage>
</organism>
<feature type="transmembrane region" description="Helical" evidence="1">
    <location>
        <begin position="78"/>
        <end position="99"/>
    </location>
</feature>
<dbReference type="GO" id="GO:0016020">
    <property type="term" value="C:membrane"/>
    <property type="evidence" value="ECO:0007669"/>
    <property type="project" value="TreeGrafter"/>
</dbReference>
<keyword evidence="1" id="KW-1133">Transmembrane helix</keyword>